<dbReference type="AlphaFoldDB" id="A0A4U7AZN1"/>
<sequence length="429" mass="48284">MATNWNFGRCMKTHILSERVLICGAGVAGSVCAFWLAKSNYQVVVVERSKAEQKAGQGIEIEEPALQVVRSMGILDKLNERKTGEMGVSIEDEHARQCGLFGVGGLSVTGALELMRGDLTEVLYKAADESPNVTYHLETTIQSLRQTQDKVIVDLEHRNHKTTRTEEFDLVIGADGVKSRTRQLAFGSPEKLDCFKRIGAFVAYFSIPKEERDWPYSRICNFPDRRLVWTRPISKDSDMTSVYLIYAHSDVPSLREANAAGDRVKQKEAFAEIYNGLGWETPRVIQKMMAADNFYSDELVQVKLRKWSQDRVVLVGDAAWAPTPMTGEGNQLAIIGAWVLAQELSRNRGLAAFEMYEKRFRAYVENAQNIPLGGYAPFLFNPQTAWGIWTLQTIVSLVARTIQIIAWTNVAKILPSWSDDKHPRFDLEA</sequence>
<name>A0A4U7AZN1_9PEZI</name>
<dbReference type="Gene3D" id="3.30.9.10">
    <property type="entry name" value="D-Amino Acid Oxidase, subunit A, domain 2"/>
    <property type="match status" value="1"/>
</dbReference>
<dbReference type="InterPro" id="IPR036188">
    <property type="entry name" value="FAD/NAD-bd_sf"/>
</dbReference>
<dbReference type="Proteomes" id="UP000308133">
    <property type="component" value="Unassembled WGS sequence"/>
</dbReference>
<dbReference type="GO" id="GO:0071949">
    <property type="term" value="F:FAD binding"/>
    <property type="evidence" value="ECO:0007669"/>
    <property type="project" value="InterPro"/>
</dbReference>
<evidence type="ECO:0000313" key="6">
    <source>
        <dbReference type="EMBL" id="TKX20497.1"/>
    </source>
</evidence>
<evidence type="ECO:0000259" key="5">
    <source>
        <dbReference type="Pfam" id="PF01494"/>
    </source>
</evidence>
<feature type="domain" description="FAD-binding" evidence="5">
    <location>
        <begin position="19"/>
        <end position="346"/>
    </location>
</feature>
<evidence type="ECO:0000256" key="2">
    <source>
        <dbReference type="ARBA" id="ARBA00022827"/>
    </source>
</evidence>
<keyword evidence="1" id="KW-0285">Flavoprotein</keyword>
<dbReference type="InterPro" id="IPR002938">
    <property type="entry name" value="FAD-bd"/>
</dbReference>
<dbReference type="SUPFAM" id="SSF51905">
    <property type="entry name" value="FAD/NAD(P)-binding domain"/>
    <property type="match status" value="1"/>
</dbReference>
<keyword evidence="4" id="KW-0472">Membrane</keyword>
<dbReference type="InterPro" id="IPR051704">
    <property type="entry name" value="FAD_aromatic-hydroxylase"/>
</dbReference>
<gene>
    <name evidence="6" type="ORF">C1H76_7307</name>
</gene>
<protein>
    <submittedName>
        <fullName evidence="6">FAD-binding domain-containing protein 42</fullName>
    </submittedName>
</protein>
<keyword evidence="4" id="KW-0812">Transmembrane</keyword>
<reference evidence="6 7" key="1">
    <citation type="submission" date="2018-02" db="EMBL/GenBank/DDBJ databases">
        <title>Draft genome sequences of Elsinoe sp., causing black scab on jojoba.</title>
        <authorList>
            <person name="Stodart B."/>
            <person name="Jeffress S."/>
            <person name="Ash G."/>
            <person name="Arun Chinnappa K."/>
        </authorList>
    </citation>
    <scope>NUCLEOTIDE SEQUENCE [LARGE SCALE GENOMIC DNA]</scope>
    <source>
        <strain evidence="6 7">Hillstone_2</strain>
    </source>
</reference>
<dbReference type="GO" id="GO:0016491">
    <property type="term" value="F:oxidoreductase activity"/>
    <property type="evidence" value="ECO:0007669"/>
    <property type="project" value="UniProtKB-KW"/>
</dbReference>
<dbReference type="Pfam" id="PF01494">
    <property type="entry name" value="FAD_binding_3"/>
    <property type="match status" value="1"/>
</dbReference>
<dbReference type="PANTHER" id="PTHR46865:SF2">
    <property type="entry name" value="MONOOXYGENASE"/>
    <property type="match status" value="1"/>
</dbReference>
<keyword evidence="4" id="KW-1133">Transmembrane helix</keyword>
<dbReference type="PRINTS" id="PR00420">
    <property type="entry name" value="RNGMNOXGNASE"/>
</dbReference>
<keyword evidence="3" id="KW-0560">Oxidoreductase</keyword>
<evidence type="ECO:0000256" key="1">
    <source>
        <dbReference type="ARBA" id="ARBA00022630"/>
    </source>
</evidence>
<proteinExistence type="predicted"/>
<organism evidence="6 7">
    <name type="scientific">Elsinoe australis</name>
    <dbReference type="NCBI Taxonomy" id="40998"/>
    <lineage>
        <taxon>Eukaryota</taxon>
        <taxon>Fungi</taxon>
        <taxon>Dikarya</taxon>
        <taxon>Ascomycota</taxon>
        <taxon>Pezizomycotina</taxon>
        <taxon>Dothideomycetes</taxon>
        <taxon>Dothideomycetidae</taxon>
        <taxon>Myriangiales</taxon>
        <taxon>Elsinoaceae</taxon>
        <taxon>Elsinoe</taxon>
    </lineage>
</organism>
<evidence type="ECO:0000313" key="7">
    <source>
        <dbReference type="Proteomes" id="UP000308133"/>
    </source>
</evidence>
<evidence type="ECO:0000256" key="4">
    <source>
        <dbReference type="SAM" id="Phobius"/>
    </source>
</evidence>
<dbReference type="Gene3D" id="3.50.50.60">
    <property type="entry name" value="FAD/NAD(P)-binding domain"/>
    <property type="match status" value="1"/>
</dbReference>
<keyword evidence="2" id="KW-0274">FAD</keyword>
<comment type="caution">
    <text evidence="6">The sequence shown here is derived from an EMBL/GenBank/DDBJ whole genome shotgun (WGS) entry which is preliminary data.</text>
</comment>
<dbReference type="PANTHER" id="PTHR46865">
    <property type="entry name" value="OXIDOREDUCTASE-RELATED"/>
    <property type="match status" value="1"/>
</dbReference>
<dbReference type="EMBL" id="PTQR01000088">
    <property type="protein sequence ID" value="TKX20497.1"/>
    <property type="molecule type" value="Genomic_DNA"/>
</dbReference>
<accession>A0A4U7AZN1</accession>
<feature type="transmembrane region" description="Helical" evidence="4">
    <location>
        <begin position="20"/>
        <end position="37"/>
    </location>
</feature>
<evidence type="ECO:0000256" key="3">
    <source>
        <dbReference type="ARBA" id="ARBA00023002"/>
    </source>
</evidence>